<evidence type="ECO:0000313" key="2">
    <source>
        <dbReference type="EMBL" id="AEG17731.1"/>
    </source>
</evidence>
<evidence type="ECO:0000256" key="1">
    <source>
        <dbReference type="SAM" id="Coils"/>
    </source>
</evidence>
<keyword evidence="1" id="KW-0175">Coiled coil</keyword>
<evidence type="ECO:0000313" key="3">
    <source>
        <dbReference type="Proteomes" id="UP000009231"/>
    </source>
</evidence>
<dbReference type="EMBL" id="CP002772">
    <property type="protein sequence ID" value="AEG17731.1"/>
    <property type="molecule type" value="Genomic_DNA"/>
</dbReference>
<name>F6D6L8_METPW</name>
<reference evidence="2 3" key="1">
    <citation type="journal article" date="2014" name="Int. J. Syst. Evol. Microbiol.">
        <title>Methanobacterium paludis sp. nov. and a novel strain of Methanobacterium lacus isolated from northern peatlands.</title>
        <authorList>
            <person name="Cadillo-Quiroz H."/>
            <person name="Brauer S.L."/>
            <person name="Goodson N."/>
            <person name="Yavitt J.B."/>
            <person name="Zinder S.H."/>
        </authorList>
    </citation>
    <scope>NUCLEOTIDE SEQUENCE [LARGE SCALE GENOMIC DNA]</scope>
    <source>
        <strain evidence="3">DSM 25820 / JCM 18151 / SWAN1</strain>
    </source>
</reference>
<dbReference type="Proteomes" id="UP000009231">
    <property type="component" value="Chromosome"/>
</dbReference>
<feature type="coiled-coil region" evidence="1">
    <location>
        <begin position="20"/>
        <end position="109"/>
    </location>
</feature>
<dbReference type="AlphaFoldDB" id="F6D6L8"/>
<dbReference type="GeneID" id="10668188"/>
<organism evidence="2 3">
    <name type="scientific">Methanobacterium paludis (strain DSM 25820 / JCM 18151 / SWAN1)</name>
    <dbReference type="NCBI Taxonomy" id="868131"/>
    <lineage>
        <taxon>Archaea</taxon>
        <taxon>Methanobacteriati</taxon>
        <taxon>Methanobacteriota</taxon>
        <taxon>Methanomada group</taxon>
        <taxon>Methanobacteria</taxon>
        <taxon>Methanobacteriales</taxon>
        <taxon>Methanobacteriaceae</taxon>
        <taxon>Methanobacterium</taxon>
    </lineage>
</organism>
<accession>F6D6L8</accession>
<protein>
    <submittedName>
        <fullName evidence="2">Uncharacterized protein</fullName>
    </submittedName>
</protein>
<dbReference type="Gene3D" id="1.10.287.1490">
    <property type="match status" value="1"/>
</dbReference>
<keyword evidence="3" id="KW-1185">Reference proteome</keyword>
<dbReference type="HOGENOM" id="CLU_1544223_0_0_2"/>
<dbReference type="eggNOG" id="arCOG14012">
    <property type="taxonomic scope" value="Archaea"/>
</dbReference>
<proteinExistence type="predicted"/>
<sequence>MDIITEIDDFLKNTEHIKEIEVFDKKINKYETELTSLKDEELVSKKYVFSAEDELTKLEDEIQKNQGNNGFEEQIASEKEKIHELETGLSALENRISEKDAVISHLKTEKEELIRKSLLNLHSHIKKEYKKVDAEHKKYLELCNQTKEKRYGLERELLSLKMLVYREYKLRLI</sequence>
<dbReference type="RefSeq" id="WP_013825233.1">
    <property type="nucleotide sequence ID" value="NC_015574.1"/>
</dbReference>
<gene>
    <name evidence="2" type="ordered locus">MSWAN_0696</name>
</gene>
<dbReference type="KEGG" id="mew:MSWAN_0696"/>